<keyword evidence="4" id="KW-0238">DNA-binding</keyword>
<evidence type="ECO:0000259" key="7">
    <source>
        <dbReference type="Pfam" id="PF08281"/>
    </source>
</evidence>
<gene>
    <name evidence="8" type="ORF">SAMN05518682_0842</name>
</gene>
<dbReference type="RefSeq" id="WP_425291910.1">
    <property type="nucleotide sequence ID" value="NZ_FTMI01000001.1"/>
</dbReference>
<dbReference type="GO" id="GO:0006352">
    <property type="term" value="P:DNA-templated transcription initiation"/>
    <property type="evidence" value="ECO:0007669"/>
    <property type="project" value="InterPro"/>
</dbReference>
<comment type="similarity">
    <text evidence="1">Belongs to the sigma-70 factor family. ECF subfamily.</text>
</comment>
<name>A0A1N6NZE1_9MICO</name>
<feature type="domain" description="RNA polymerase sigma factor 70 region 4 type 2" evidence="7">
    <location>
        <begin position="155"/>
        <end position="207"/>
    </location>
</feature>
<evidence type="ECO:0000313" key="8">
    <source>
        <dbReference type="EMBL" id="SIP97518.1"/>
    </source>
</evidence>
<dbReference type="InterPro" id="IPR007627">
    <property type="entry name" value="RNA_pol_sigma70_r2"/>
</dbReference>
<protein>
    <submittedName>
        <fullName evidence="8">RNA polymerase sigma-70 factor, sigma-E family</fullName>
    </submittedName>
</protein>
<dbReference type="GO" id="GO:0016987">
    <property type="term" value="F:sigma factor activity"/>
    <property type="evidence" value="ECO:0007669"/>
    <property type="project" value="UniProtKB-KW"/>
</dbReference>
<keyword evidence="5" id="KW-0804">Transcription</keyword>
<dbReference type="AlphaFoldDB" id="A0A1N6NZE1"/>
<dbReference type="InterPro" id="IPR013324">
    <property type="entry name" value="RNA_pol_sigma_r3/r4-like"/>
</dbReference>
<dbReference type="Gene3D" id="1.10.1740.10">
    <property type="match status" value="1"/>
</dbReference>
<dbReference type="InterPro" id="IPR014325">
    <property type="entry name" value="RNA_pol_sigma-E_actinobac"/>
</dbReference>
<dbReference type="PANTHER" id="PTHR43133">
    <property type="entry name" value="RNA POLYMERASE ECF-TYPE SIGMA FACTO"/>
    <property type="match status" value="1"/>
</dbReference>
<evidence type="ECO:0000256" key="5">
    <source>
        <dbReference type="ARBA" id="ARBA00023163"/>
    </source>
</evidence>
<dbReference type="Pfam" id="PF04542">
    <property type="entry name" value="Sigma70_r2"/>
    <property type="match status" value="1"/>
</dbReference>
<keyword evidence="2" id="KW-0805">Transcription regulation</keyword>
<dbReference type="InterPro" id="IPR013249">
    <property type="entry name" value="RNA_pol_sigma70_r4_t2"/>
</dbReference>
<evidence type="ECO:0000313" key="9">
    <source>
        <dbReference type="Proteomes" id="UP000186235"/>
    </source>
</evidence>
<evidence type="ECO:0000256" key="2">
    <source>
        <dbReference type="ARBA" id="ARBA00023015"/>
    </source>
</evidence>
<dbReference type="NCBIfam" id="TIGR02937">
    <property type="entry name" value="sigma70-ECF"/>
    <property type="match status" value="1"/>
</dbReference>
<dbReference type="Gene3D" id="1.10.10.10">
    <property type="entry name" value="Winged helix-like DNA-binding domain superfamily/Winged helix DNA-binding domain"/>
    <property type="match status" value="1"/>
</dbReference>
<dbReference type="GO" id="GO:0003677">
    <property type="term" value="F:DNA binding"/>
    <property type="evidence" value="ECO:0007669"/>
    <property type="project" value="UniProtKB-KW"/>
</dbReference>
<dbReference type="InterPro" id="IPR039425">
    <property type="entry name" value="RNA_pol_sigma-70-like"/>
</dbReference>
<dbReference type="InterPro" id="IPR014284">
    <property type="entry name" value="RNA_pol_sigma-70_dom"/>
</dbReference>
<dbReference type="Pfam" id="PF08281">
    <property type="entry name" value="Sigma70_r4_2"/>
    <property type="match status" value="1"/>
</dbReference>
<evidence type="ECO:0000256" key="4">
    <source>
        <dbReference type="ARBA" id="ARBA00023125"/>
    </source>
</evidence>
<evidence type="ECO:0000256" key="3">
    <source>
        <dbReference type="ARBA" id="ARBA00023082"/>
    </source>
</evidence>
<dbReference type="PANTHER" id="PTHR43133:SF50">
    <property type="entry name" value="ECF RNA POLYMERASE SIGMA FACTOR SIGM"/>
    <property type="match status" value="1"/>
</dbReference>
<dbReference type="SUPFAM" id="SSF88946">
    <property type="entry name" value="Sigma2 domain of RNA polymerase sigma factors"/>
    <property type="match status" value="1"/>
</dbReference>
<proteinExistence type="inferred from homology"/>
<accession>A0A1N6NZE1</accession>
<evidence type="ECO:0000256" key="1">
    <source>
        <dbReference type="ARBA" id="ARBA00010641"/>
    </source>
</evidence>
<feature type="domain" description="RNA polymerase sigma-70 region 2" evidence="6">
    <location>
        <begin position="56"/>
        <end position="121"/>
    </location>
</feature>
<dbReference type="SUPFAM" id="SSF88659">
    <property type="entry name" value="Sigma3 and sigma4 domains of RNA polymerase sigma factors"/>
    <property type="match status" value="1"/>
</dbReference>
<dbReference type="Proteomes" id="UP000186235">
    <property type="component" value="Unassembled WGS sequence"/>
</dbReference>
<dbReference type="InterPro" id="IPR013325">
    <property type="entry name" value="RNA_pol_sigma_r2"/>
</dbReference>
<keyword evidence="9" id="KW-1185">Reference proteome</keyword>
<evidence type="ECO:0000259" key="6">
    <source>
        <dbReference type="Pfam" id="PF04542"/>
    </source>
</evidence>
<dbReference type="InterPro" id="IPR036388">
    <property type="entry name" value="WH-like_DNA-bd_sf"/>
</dbReference>
<dbReference type="NCBIfam" id="TIGR02983">
    <property type="entry name" value="SigE-fam_strep"/>
    <property type="match status" value="1"/>
</dbReference>
<keyword evidence="3" id="KW-0731">Sigma factor</keyword>
<dbReference type="EMBL" id="FTMI01000001">
    <property type="protein sequence ID" value="SIP97518.1"/>
    <property type="molecule type" value="Genomic_DNA"/>
</dbReference>
<reference evidence="9" key="1">
    <citation type="submission" date="2017-01" db="EMBL/GenBank/DDBJ databases">
        <authorList>
            <person name="Varghese N."/>
            <person name="Submissions S."/>
        </authorList>
    </citation>
    <scope>NUCLEOTIDE SEQUENCE [LARGE SCALE GENOMIC DNA]</scope>
    <source>
        <strain evidence="9">3bp</strain>
    </source>
</reference>
<sequence>MSARDRPGRYELVLEQGDGVLGDEECGPDDEWPPEAPLEVDVVARRTRDEEFTAFVREARDPLHRMAYLLCGDRHRAEELTQHALERTYRAWPRAAQHDPLAYARRVLANLRIDTWRRTRREVLAGPDELSSAERAARPVGRDGGAVTAAVDDRDAVVRALLALPVRQRRVVVLRHLLDLSENEVAAELGMPVGTVKSTASRGLARLRTLLGAPDGGAPTTSGRTAR</sequence>
<organism evidence="8 9">
    <name type="scientific">Cellulosimicrobium aquatile</name>
    <dbReference type="NCBI Taxonomy" id="1612203"/>
    <lineage>
        <taxon>Bacteria</taxon>
        <taxon>Bacillati</taxon>
        <taxon>Actinomycetota</taxon>
        <taxon>Actinomycetes</taxon>
        <taxon>Micrococcales</taxon>
        <taxon>Promicromonosporaceae</taxon>
        <taxon>Cellulosimicrobium</taxon>
    </lineage>
</organism>